<dbReference type="InterPro" id="IPR036388">
    <property type="entry name" value="WH-like_DNA-bd_sf"/>
</dbReference>
<gene>
    <name evidence="5" type="ORF">D7294_27805</name>
</gene>
<dbReference type="EMBL" id="RBAL01000024">
    <property type="protein sequence ID" value="RKN37548.1"/>
    <property type="molecule type" value="Genomic_DNA"/>
</dbReference>
<keyword evidence="1" id="KW-0805">Transcription regulation</keyword>
<dbReference type="SUPFAM" id="SSF64288">
    <property type="entry name" value="Chorismate lyase-like"/>
    <property type="match status" value="1"/>
</dbReference>
<keyword evidence="6" id="KW-1185">Reference proteome</keyword>
<proteinExistence type="predicted"/>
<dbReference type="InterPro" id="IPR011663">
    <property type="entry name" value="UTRA"/>
</dbReference>
<evidence type="ECO:0000256" key="3">
    <source>
        <dbReference type="ARBA" id="ARBA00023163"/>
    </source>
</evidence>
<dbReference type="PANTHER" id="PTHR44846:SF17">
    <property type="entry name" value="GNTR-FAMILY TRANSCRIPTIONAL REGULATOR"/>
    <property type="match status" value="1"/>
</dbReference>
<reference evidence="5 6" key="1">
    <citation type="journal article" date="2014" name="Int. J. Syst. Evol. Microbiol.">
        <title>Streptomyces hoynatensis sp. nov., isolated from deep marine sediment.</title>
        <authorList>
            <person name="Veyisoglu A."/>
            <person name="Sahin N."/>
        </authorList>
    </citation>
    <scope>NUCLEOTIDE SEQUENCE [LARGE SCALE GENOMIC DNA]</scope>
    <source>
        <strain evidence="5 6">KCTC 29097</strain>
    </source>
</reference>
<accession>A0A3A9YMN9</accession>
<dbReference type="AlphaFoldDB" id="A0A3A9YMN9"/>
<evidence type="ECO:0000256" key="1">
    <source>
        <dbReference type="ARBA" id="ARBA00023015"/>
    </source>
</evidence>
<dbReference type="GO" id="GO:0045892">
    <property type="term" value="P:negative regulation of DNA-templated transcription"/>
    <property type="evidence" value="ECO:0007669"/>
    <property type="project" value="TreeGrafter"/>
</dbReference>
<dbReference type="InterPro" id="IPR028978">
    <property type="entry name" value="Chorismate_lyase_/UTRA_dom_sf"/>
</dbReference>
<dbReference type="PANTHER" id="PTHR44846">
    <property type="entry name" value="MANNOSYL-D-GLYCERATE TRANSPORT/METABOLISM SYSTEM REPRESSOR MNGR-RELATED"/>
    <property type="match status" value="1"/>
</dbReference>
<dbReference type="InterPro" id="IPR000524">
    <property type="entry name" value="Tscrpt_reg_HTH_GntR"/>
</dbReference>
<evidence type="ECO:0000313" key="5">
    <source>
        <dbReference type="EMBL" id="RKN37548.1"/>
    </source>
</evidence>
<dbReference type="GO" id="GO:0003700">
    <property type="term" value="F:DNA-binding transcription factor activity"/>
    <property type="evidence" value="ECO:0007669"/>
    <property type="project" value="InterPro"/>
</dbReference>
<dbReference type="GO" id="GO:0003677">
    <property type="term" value="F:DNA binding"/>
    <property type="evidence" value="ECO:0007669"/>
    <property type="project" value="UniProtKB-KW"/>
</dbReference>
<dbReference type="PROSITE" id="PS50949">
    <property type="entry name" value="HTH_GNTR"/>
    <property type="match status" value="1"/>
</dbReference>
<protein>
    <submittedName>
        <fullName evidence="5">GntR family transcriptional regulator</fullName>
    </submittedName>
</protein>
<dbReference type="InterPro" id="IPR050679">
    <property type="entry name" value="Bact_HTH_transcr_reg"/>
</dbReference>
<dbReference type="Gene3D" id="1.10.10.10">
    <property type="entry name" value="Winged helix-like DNA-binding domain superfamily/Winged helix DNA-binding domain"/>
    <property type="match status" value="1"/>
</dbReference>
<organism evidence="5 6">
    <name type="scientific">Streptomyces hoynatensis</name>
    <dbReference type="NCBI Taxonomy" id="1141874"/>
    <lineage>
        <taxon>Bacteria</taxon>
        <taxon>Bacillati</taxon>
        <taxon>Actinomycetota</taxon>
        <taxon>Actinomycetes</taxon>
        <taxon>Kitasatosporales</taxon>
        <taxon>Streptomycetaceae</taxon>
        <taxon>Streptomyces</taxon>
    </lineage>
</organism>
<dbReference type="Pfam" id="PF07702">
    <property type="entry name" value="UTRA"/>
    <property type="match status" value="1"/>
</dbReference>
<evidence type="ECO:0000313" key="6">
    <source>
        <dbReference type="Proteomes" id="UP000272474"/>
    </source>
</evidence>
<evidence type="ECO:0000256" key="2">
    <source>
        <dbReference type="ARBA" id="ARBA00023125"/>
    </source>
</evidence>
<dbReference type="Gene3D" id="3.40.1410.10">
    <property type="entry name" value="Chorismate lyase-like"/>
    <property type="match status" value="1"/>
</dbReference>
<comment type="caution">
    <text evidence="5">The sequence shown here is derived from an EMBL/GenBank/DDBJ whole genome shotgun (WGS) entry which is preliminary data.</text>
</comment>
<keyword evidence="3" id="KW-0804">Transcription</keyword>
<keyword evidence="2" id="KW-0238">DNA-binding</keyword>
<dbReference type="Proteomes" id="UP000272474">
    <property type="component" value="Unassembled WGS sequence"/>
</dbReference>
<name>A0A3A9YMN9_9ACTN</name>
<sequence length="206" mass="22084">MPLPNATGVGRPTLRQALGVLQAEGLLDKRHGIGNVVRAPHQRIGYTSTPGLVPTPPASVETEVKVREVPARRSLARLLKVPQGTPLVETVFVSQQRGSTPHSITTTYTPAALLPRDGRHPEPEPCPWGTDTRTRLSAAGTRLALSVERVTARPPTSAEAETLRIALGVPVLSIERATTDTTGRVVEIAYLTLSGDRTEALYTTTH</sequence>
<evidence type="ECO:0000259" key="4">
    <source>
        <dbReference type="PROSITE" id="PS50949"/>
    </source>
</evidence>
<dbReference type="SMART" id="SM00866">
    <property type="entry name" value="UTRA"/>
    <property type="match status" value="1"/>
</dbReference>
<feature type="domain" description="HTH gntR-type" evidence="4">
    <location>
        <begin position="1"/>
        <end position="40"/>
    </location>
</feature>